<dbReference type="Gene3D" id="3.40.1190.20">
    <property type="match status" value="1"/>
</dbReference>
<keyword evidence="1" id="KW-0808">Transferase</keyword>
<evidence type="ECO:0000313" key="4">
    <source>
        <dbReference type="EMBL" id="MFC5747966.1"/>
    </source>
</evidence>
<evidence type="ECO:0000313" key="5">
    <source>
        <dbReference type="Proteomes" id="UP001596074"/>
    </source>
</evidence>
<dbReference type="PRINTS" id="PR00990">
    <property type="entry name" value="RIBOKINASE"/>
</dbReference>
<accession>A0ABW1A0K4</accession>
<dbReference type="PANTHER" id="PTHR10584">
    <property type="entry name" value="SUGAR KINASE"/>
    <property type="match status" value="1"/>
</dbReference>
<dbReference type="RefSeq" id="WP_378283598.1">
    <property type="nucleotide sequence ID" value="NZ_JBHSON010000027.1"/>
</dbReference>
<sequence length="301" mass="31103">MRLIHTGQVILDLVMRVPALPTSGHDVLATTTDLLPGGGLNVMAAAARSGADVLYAGTHGTGPFGDRVRAALHAEGIAIAHPPGDESATGTCVALIEENGERTFITGTGAEGRLSLDDLNTIQVTEADLIYVTGYTLLNPANETTLQTWLATLPGKVLLDPGPLAADLPLDDFLKHVDILSCNISEAQALTNQPTLGTAATALLERLPAHATVIVRTGPSGCTIAHEDQITHITGHPVTPIDTNGAGDTHCGVLAAELLRGIDLETAARRANAAAALSVLHRGPTTAPTRQEITAFLASTS</sequence>
<evidence type="ECO:0000256" key="1">
    <source>
        <dbReference type="ARBA" id="ARBA00022679"/>
    </source>
</evidence>
<dbReference type="InterPro" id="IPR002139">
    <property type="entry name" value="Ribo/fructo_kinase"/>
</dbReference>
<dbReference type="InterPro" id="IPR029056">
    <property type="entry name" value="Ribokinase-like"/>
</dbReference>
<proteinExistence type="predicted"/>
<dbReference type="InterPro" id="IPR011611">
    <property type="entry name" value="PfkB_dom"/>
</dbReference>
<reference evidence="5" key="1">
    <citation type="journal article" date="2019" name="Int. J. Syst. Evol. Microbiol.">
        <title>The Global Catalogue of Microorganisms (GCM) 10K type strain sequencing project: providing services to taxonomists for standard genome sequencing and annotation.</title>
        <authorList>
            <consortium name="The Broad Institute Genomics Platform"/>
            <consortium name="The Broad Institute Genome Sequencing Center for Infectious Disease"/>
            <person name="Wu L."/>
            <person name="Ma J."/>
        </authorList>
    </citation>
    <scope>NUCLEOTIDE SEQUENCE [LARGE SCALE GENOMIC DNA]</scope>
    <source>
        <strain evidence="5">KCTC 42087</strain>
    </source>
</reference>
<protein>
    <submittedName>
        <fullName evidence="4">PfkB family carbohydrate kinase</fullName>
    </submittedName>
</protein>
<comment type="caution">
    <text evidence="4">The sequence shown here is derived from an EMBL/GenBank/DDBJ whole genome shotgun (WGS) entry which is preliminary data.</text>
</comment>
<dbReference type="Proteomes" id="UP001596074">
    <property type="component" value="Unassembled WGS sequence"/>
</dbReference>
<evidence type="ECO:0000259" key="3">
    <source>
        <dbReference type="Pfam" id="PF00294"/>
    </source>
</evidence>
<gene>
    <name evidence="4" type="ORF">ACFPZN_20240</name>
</gene>
<dbReference type="PANTHER" id="PTHR10584:SF167">
    <property type="entry name" value="PFKB DOMAIN PROTEIN"/>
    <property type="match status" value="1"/>
</dbReference>
<dbReference type="SUPFAM" id="SSF53613">
    <property type="entry name" value="Ribokinase-like"/>
    <property type="match status" value="1"/>
</dbReference>
<name>A0ABW1A0K4_9ACTN</name>
<dbReference type="GO" id="GO:0016301">
    <property type="term" value="F:kinase activity"/>
    <property type="evidence" value="ECO:0007669"/>
    <property type="project" value="UniProtKB-KW"/>
</dbReference>
<feature type="domain" description="Carbohydrate kinase PfkB" evidence="3">
    <location>
        <begin position="6"/>
        <end position="287"/>
    </location>
</feature>
<organism evidence="4 5">
    <name type="scientific">Actinomadura rugatobispora</name>
    <dbReference type="NCBI Taxonomy" id="1994"/>
    <lineage>
        <taxon>Bacteria</taxon>
        <taxon>Bacillati</taxon>
        <taxon>Actinomycetota</taxon>
        <taxon>Actinomycetes</taxon>
        <taxon>Streptosporangiales</taxon>
        <taxon>Thermomonosporaceae</taxon>
        <taxon>Actinomadura</taxon>
    </lineage>
</organism>
<keyword evidence="5" id="KW-1185">Reference proteome</keyword>
<dbReference type="Pfam" id="PF00294">
    <property type="entry name" value="PfkB"/>
    <property type="match status" value="1"/>
</dbReference>
<keyword evidence="2 4" id="KW-0418">Kinase</keyword>
<dbReference type="EMBL" id="JBHSON010000027">
    <property type="protein sequence ID" value="MFC5747966.1"/>
    <property type="molecule type" value="Genomic_DNA"/>
</dbReference>
<evidence type="ECO:0000256" key="2">
    <source>
        <dbReference type="ARBA" id="ARBA00022777"/>
    </source>
</evidence>